<feature type="compositionally biased region" description="Basic and acidic residues" evidence="6">
    <location>
        <begin position="236"/>
        <end position="248"/>
    </location>
</feature>
<protein>
    <submittedName>
        <fullName evidence="8">Dfp1/Him1, central region-domain-containing protein</fullName>
    </submittedName>
</protein>
<comment type="caution">
    <text evidence="8">The sequence shown here is derived from an EMBL/GenBank/DDBJ whole genome shotgun (WGS) entry which is preliminary data.</text>
</comment>
<accession>A0AAD4DZ95</accession>
<dbReference type="Pfam" id="PF08630">
    <property type="entry name" value="Dfp1_Him1_M"/>
    <property type="match status" value="1"/>
</dbReference>
<dbReference type="GO" id="GO:0010571">
    <property type="term" value="P:positive regulation of nuclear cell cycle DNA replication"/>
    <property type="evidence" value="ECO:0007669"/>
    <property type="project" value="TreeGrafter"/>
</dbReference>
<evidence type="ECO:0000256" key="1">
    <source>
        <dbReference type="ARBA" id="ARBA00022723"/>
    </source>
</evidence>
<dbReference type="EMBL" id="JABBWK010000053">
    <property type="protein sequence ID" value="KAG1896692.1"/>
    <property type="molecule type" value="Genomic_DNA"/>
</dbReference>
<feature type="coiled-coil region" evidence="5">
    <location>
        <begin position="322"/>
        <end position="351"/>
    </location>
</feature>
<organism evidence="8 9">
    <name type="scientific">Suillus fuscotomentosus</name>
    <dbReference type="NCBI Taxonomy" id="1912939"/>
    <lineage>
        <taxon>Eukaryota</taxon>
        <taxon>Fungi</taxon>
        <taxon>Dikarya</taxon>
        <taxon>Basidiomycota</taxon>
        <taxon>Agaricomycotina</taxon>
        <taxon>Agaricomycetes</taxon>
        <taxon>Agaricomycetidae</taxon>
        <taxon>Boletales</taxon>
        <taxon>Suillineae</taxon>
        <taxon>Suillaceae</taxon>
        <taxon>Suillus</taxon>
    </lineage>
</organism>
<dbReference type="InterPro" id="IPR036420">
    <property type="entry name" value="BRCT_dom_sf"/>
</dbReference>
<dbReference type="InterPro" id="IPR006572">
    <property type="entry name" value="Znf_DBF"/>
</dbReference>
<dbReference type="InterPro" id="IPR013939">
    <property type="entry name" value="Regulatory_Dfp1/Him1"/>
</dbReference>
<feature type="compositionally biased region" description="Polar residues" evidence="6">
    <location>
        <begin position="558"/>
        <end position="573"/>
    </location>
</feature>
<dbReference type="GO" id="GO:0003676">
    <property type="term" value="F:nucleic acid binding"/>
    <property type="evidence" value="ECO:0007669"/>
    <property type="project" value="InterPro"/>
</dbReference>
<evidence type="ECO:0000256" key="3">
    <source>
        <dbReference type="ARBA" id="ARBA00022833"/>
    </source>
</evidence>
<feature type="compositionally biased region" description="Polar residues" evidence="6">
    <location>
        <begin position="1"/>
        <end position="14"/>
    </location>
</feature>
<dbReference type="PANTHER" id="PTHR15375:SF26">
    <property type="entry name" value="PROTEIN CHIFFON"/>
    <property type="match status" value="1"/>
</dbReference>
<name>A0AAD4DZ95_9AGAM</name>
<sequence length="594" mass="67106">MPTTNRRPLSTRTLPLQVPPTMSPFKQGVRSASLLLKRPRSPDPAADASIKRVRPTPTEATHGEDRKDKERRRVERETQKAEFRFKYTRAFPAWVFYFDLDLSDPESAALRDSLVARVVHLKSQVDDFFSNEITHLITNQPITPIDPTSNKENRLQGFSARASSLKSPIKLRGRFNLVEKAKAFNMKIWSPAKLDNILERCDVPAFAFSPTKPLAQATSLAPASNKRSLSSLLQTERLHGTTTERDPTQKRHDYRYFSKQSYFVLIEDVRQELATIHALEYPIQRGHDGKEQPAYPVLYCDPRSRGPFIKFDERERRRWERAQKAERENENERAEKVAKALKRKRQAEVQMLSRKAGDLRPFGATIEEYVDLDADYGDGDTRESATASGYLASTGMGSYIAASGNSVGITSTRGTTSAAGGASRTLELPASLRSRIQQQVVTSRKAPNAPHTLGRKAGGMGPPLTIPDRPLLRKSRSTNTLRLPKRDEGSKPGYCESCRVKFDDFDTHTQERRHRKFAMDDANYIQLDAVLNRVRRRTCQEAEEEERMWSECGCDGASRSSEVPETLGSSQPAQDDDESMWDEEDAEGEVDLDL</sequence>
<evidence type="ECO:0000256" key="2">
    <source>
        <dbReference type="ARBA" id="ARBA00022771"/>
    </source>
</evidence>
<evidence type="ECO:0000256" key="5">
    <source>
        <dbReference type="SAM" id="Coils"/>
    </source>
</evidence>
<evidence type="ECO:0000313" key="8">
    <source>
        <dbReference type="EMBL" id="KAG1896692.1"/>
    </source>
</evidence>
<dbReference type="GeneID" id="64658791"/>
<feature type="compositionally biased region" description="Polar residues" evidence="6">
    <location>
        <begin position="219"/>
        <end position="234"/>
    </location>
</feature>
<feature type="domain" description="DBF4-type" evidence="7">
    <location>
        <begin position="488"/>
        <end position="537"/>
    </location>
</feature>
<feature type="compositionally biased region" description="Acidic residues" evidence="6">
    <location>
        <begin position="574"/>
        <end position="594"/>
    </location>
</feature>
<dbReference type="Pfam" id="PF07535">
    <property type="entry name" value="zf-DBF"/>
    <property type="match status" value="1"/>
</dbReference>
<dbReference type="InterPro" id="IPR038545">
    <property type="entry name" value="Znf_DBF_sf"/>
</dbReference>
<dbReference type="GO" id="GO:1901987">
    <property type="term" value="P:regulation of cell cycle phase transition"/>
    <property type="evidence" value="ECO:0007669"/>
    <property type="project" value="TreeGrafter"/>
</dbReference>
<keyword evidence="2 4" id="KW-0863">Zinc-finger</keyword>
<dbReference type="Gene3D" id="3.40.50.10190">
    <property type="entry name" value="BRCT domain"/>
    <property type="match status" value="1"/>
</dbReference>
<reference evidence="8" key="1">
    <citation type="journal article" date="2020" name="New Phytol.">
        <title>Comparative genomics reveals dynamic genome evolution in host specialist ectomycorrhizal fungi.</title>
        <authorList>
            <person name="Lofgren L.A."/>
            <person name="Nguyen N.H."/>
            <person name="Vilgalys R."/>
            <person name="Ruytinx J."/>
            <person name="Liao H.L."/>
            <person name="Branco S."/>
            <person name="Kuo A."/>
            <person name="LaButti K."/>
            <person name="Lipzen A."/>
            <person name="Andreopoulos W."/>
            <person name="Pangilinan J."/>
            <person name="Riley R."/>
            <person name="Hundley H."/>
            <person name="Na H."/>
            <person name="Barry K."/>
            <person name="Grigoriev I.V."/>
            <person name="Stajich J.E."/>
            <person name="Kennedy P.G."/>
        </authorList>
    </citation>
    <scope>NUCLEOTIDE SEQUENCE</scope>
    <source>
        <strain evidence="8">FC203</strain>
    </source>
</reference>
<dbReference type="GO" id="GO:0043539">
    <property type="term" value="F:protein serine/threonine kinase activator activity"/>
    <property type="evidence" value="ECO:0007669"/>
    <property type="project" value="TreeGrafter"/>
</dbReference>
<dbReference type="Gene3D" id="6.10.250.3410">
    <property type="entry name" value="DBF zinc finger"/>
    <property type="match status" value="1"/>
</dbReference>
<keyword evidence="1" id="KW-0479">Metal-binding</keyword>
<dbReference type="PANTHER" id="PTHR15375">
    <property type="entry name" value="ACTIVATOR OF S-PHASE KINASE-RELATED"/>
    <property type="match status" value="1"/>
</dbReference>
<dbReference type="GO" id="GO:0031431">
    <property type="term" value="C:Dbf4-dependent protein kinase complex"/>
    <property type="evidence" value="ECO:0007669"/>
    <property type="project" value="TreeGrafter"/>
</dbReference>
<dbReference type="InterPro" id="IPR055116">
    <property type="entry name" value="DBF4_BRCT"/>
</dbReference>
<dbReference type="Pfam" id="PF22437">
    <property type="entry name" value="DBF4_BRCT"/>
    <property type="match status" value="1"/>
</dbReference>
<dbReference type="RefSeq" id="XP_041222268.1">
    <property type="nucleotide sequence ID" value="XM_041364493.1"/>
</dbReference>
<keyword evidence="5" id="KW-0175">Coiled coil</keyword>
<feature type="compositionally biased region" description="Basic and acidic residues" evidence="6">
    <location>
        <begin position="61"/>
        <end position="78"/>
    </location>
</feature>
<feature type="region of interest" description="Disordered" evidence="6">
    <location>
        <begin position="219"/>
        <end position="248"/>
    </location>
</feature>
<evidence type="ECO:0000313" key="9">
    <source>
        <dbReference type="Proteomes" id="UP001195769"/>
    </source>
</evidence>
<gene>
    <name evidence="8" type="ORF">F5891DRAFT_1130210</name>
</gene>
<feature type="region of interest" description="Disordered" evidence="6">
    <location>
        <begin position="1"/>
        <end position="78"/>
    </location>
</feature>
<dbReference type="FunFam" id="6.10.250.3410:FF:000001">
    <property type="entry name" value="Protein DBF4 homolog A"/>
    <property type="match status" value="1"/>
</dbReference>
<dbReference type="PROSITE" id="PS51265">
    <property type="entry name" value="ZF_DBF4"/>
    <property type="match status" value="1"/>
</dbReference>
<dbReference type="AlphaFoldDB" id="A0AAD4DZ95"/>
<evidence type="ECO:0000256" key="6">
    <source>
        <dbReference type="SAM" id="MobiDB-lite"/>
    </source>
</evidence>
<proteinExistence type="predicted"/>
<keyword evidence="9" id="KW-1185">Reference proteome</keyword>
<keyword evidence="3" id="KW-0862">Zinc</keyword>
<dbReference type="GO" id="GO:0008270">
    <property type="term" value="F:zinc ion binding"/>
    <property type="evidence" value="ECO:0007669"/>
    <property type="project" value="UniProtKB-KW"/>
</dbReference>
<dbReference type="SMART" id="SM00586">
    <property type="entry name" value="ZnF_DBF"/>
    <property type="match status" value="1"/>
</dbReference>
<dbReference type="Proteomes" id="UP001195769">
    <property type="component" value="Unassembled WGS sequence"/>
</dbReference>
<evidence type="ECO:0000259" key="7">
    <source>
        <dbReference type="PROSITE" id="PS51265"/>
    </source>
</evidence>
<evidence type="ECO:0000256" key="4">
    <source>
        <dbReference type="PROSITE-ProRule" id="PRU00600"/>
    </source>
</evidence>
<feature type="region of interest" description="Disordered" evidence="6">
    <location>
        <begin position="546"/>
        <end position="594"/>
    </location>
</feature>
<feature type="region of interest" description="Disordered" evidence="6">
    <location>
        <begin position="439"/>
        <end position="490"/>
    </location>
</feature>
<dbReference type="InterPro" id="IPR051590">
    <property type="entry name" value="Replication_Regulatory_Kinase"/>
</dbReference>